<dbReference type="GO" id="GO:0003677">
    <property type="term" value="F:DNA binding"/>
    <property type="evidence" value="ECO:0007669"/>
    <property type="project" value="InterPro"/>
</dbReference>
<dbReference type="Gene3D" id="1.10.10.10">
    <property type="entry name" value="Winged helix-like DNA-binding domain superfamily/Winged helix DNA-binding domain"/>
    <property type="match status" value="1"/>
</dbReference>
<dbReference type="InterPro" id="IPR036388">
    <property type="entry name" value="WH-like_DNA-bd_sf"/>
</dbReference>
<dbReference type="AlphaFoldDB" id="A0A8J8BC40"/>
<organism evidence="8 9">
    <name type="scientific">Actinocrinis puniceicyclus</name>
    <dbReference type="NCBI Taxonomy" id="977794"/>
    <lineage>
        <taxon>Bacteria</taxon>
        <taxon>Bacillati</taxon>
        <taxon>Actinomycetota</taxon>
        <taxon>Actinomycetes</taxon>
        <taxon>Catenulisporales</taxon>
        <taxon>Actinospicaceae</taxon>
        <taxon>Actinocrinis</taxon>
    </lineage>
</organism>
<evidence type="ECO:0000259" key="7">
    <source>
        <dbReference type="Pfam" id="PF08281"/>
    </source>
</evidence>
<keyword evidence="5" id="KW-0804">Transcription</keyword>
<dbReference type="Pfam" id="PF04542">
    <property type="entry name" value="Sigma70_r2"/>
    <property type="match status" value="1"/>
</dbReference>
<dbReference type="PANTHER" id="PTHR30173">
    <property type="entry name" value="SIGMA 19 FACTOR"/>
    <property type="match status" value="1"/>
</dbReference>
<dbReference type="Pfam" id="PF08281">
    <property type="entry name" value="Sigma70_r4_2"/>
    <property type="match status" value="1"/>
</dbReference>
<dbReference type="Proteomes" id="UP000677913">
    <property type="component" value="Unassembled WGS sequence"/>
</dbReference>
<dbReference type="SUPFAM" id="SSF88659">
    <property type="entry name" value="Sigma3 and sigma4 domains of RNA polymerase sigma factors"/>
    <property type="match status" value="1"/>
</dbReference>
<sequence length="310" mass="33114">MTGEQSASEGTEFEQHRRYLAAVAYRLLGSLADAEDAVQDAWLRWQAADQSAVRDPRAYLTTIVSRICYDQLGSARARREAYFGEWLPEPQVSHAQVEPGPEDAATLGESVSYAMLAVMEQLGPAERVAFVLHDVFALEFGEIAQALGRSPQAVRQLASRARRRVREDAGPRRVDRAEHRKAVAAFAAATLNGDIPGLMAVLDPDVVWHSDGGGVVRAGRRPVATAQRVSRLVAGIVAKWPGGPRTGLRLREVQVNGQPGLAALDGAGAAVGVIAFVVDGGLITRAYVIVNPEKLSGVANGAVSALPARR</sequence>
<evidence type="ECO:0000256" key="4">
    <source>
        <dbReference type="ARBA" id="ARBA00023082"/>
    </source>
</evidence>
<evidence type="ECO:0000256" key="1">
    <source>
        <dbReference type="ARBA" id="ARBA00010641"/>
    </source>
</evidence>
<dbReference type="NCBIfam" id="NF007214">
    <property type="entry name" value="PRK09636.1"/>
    <property type="match status" value="1"/>
</dbReference>
<dbReference type="GO" id="GO:0016987">
    <property type="term" value="F:sigma factor activity"/>
    <property type="evidence" value="ECO:0007669"/>
    <property type="project" value="UniProtKB-KW"/>
</dbReference>
<evidence type="ECO:0000256" key="2">
    <source>
        <dbReference type="ARBA" id="ARBA00011344"/>
    </source>
</evidence>
<dbReference type="PANTHER" id="PTHR30173:SF43">
    <property type="entry name" value="ECF RNA POLYMERASE SIGMA FACTOR SIGI-RELATED"/>
    <property type="match status" value="1"/>
</dbReference>
<proteinExistence type="inferred from homology"/>
<dbReference type="NCBIfam" id="TIGR02937">
    <property type="entry name" value="sigma70-ECF"/>
    <property type="match status" value="1"/>
</dbReference>
<name>A0A8J8BC40_9ACTN</name>
<dbReference type="InterPro" id="IPR032710">
    <property type="entry name" value="NTF2-like_dom_sf"/>
</dbReference>
<reference evidence="8" key="1">
    <citation type="submission" date="2021-04" db="EMBL/GenBank/DDBJ databases">
        <title>Genome based classification of Actinospica acidithermotolerans sp. nov., an actinobacterium isolated from an Indonesian hot spring.</title>
        <authorList>
            <person name="Kusuma A.B."/>
            <person name="Putra K.E."/>
            <person name="Nafisah S."/>
            <person name="Loh J."/>
            <person name="Nouioui I."/>
            <person name="Goodfellow M."/>
        </authorList>
    </citation>
    <scope>NUCLEOTIDE SEQUENCE</scope>
    <source>
        <strain evidence="8">DSM 45618</strain>
    </source>
</reference>
<feature type="domain" description="RNA polymerase sigma factor 70 region 4 type 2" evidence="7">
    <location>
        <begin position="115"/>
        <end position="164"/>
    </location>
</feature>
<dbReference type="InterPro" id="IPR007627">
    <property type="entry name" value="RNA_pol_sigma70_r2"/>
</dbReference>
<feature type="domain" description="RNA polymerase sigma-70 region 2" evidence="6">
    <location>
        <begin position="13"/>
        <end position="76"/>
    </location>
</feature>
<gene>
    <name evidence="8" type="primary">sigJ</name>
    <name evidence="8" type="ORF">KGA66_11760</name>
</gene>
<dbReference type="InterPro" id="IPR014284">
    <property type="entry name" value="RNA_pol_sigma-70_dom"/>
</dbReference>
<comment type="subunit">
    <text evidence="2">Interacts transiently with the RNA polymerase catalytic core formed by RpoA, RpoB, RpoC and RpoZ (2 alpha, 1 beta, 1 beta' and 1 omega subunit) to form the RNA polymerase holoenzyme that can initiate transcription.</text>
</comment>
<keyword evidence="3" id="KW-0805">Transcription regulation</keyword>
<dbReference type="SUPFAM" id="SSF54427">
    <property type="entry name" value="NTF2-like"/>
    <property type="match status" value="1"/>
</dbReference>
<keyword evidence="4" id="KW-0731">Sigma factor</keyword>
<dbReference type="Gene3D" id="3.10.450.50">
    <property type="match status" value="1"/>
</dbReference>
<dbReference type="InterPro" id="IPR013324">
    <property type="entry name" value="RNA_pol_sigma_r3/r4-like"/>
</dbReference>
<comment type="caution">
    <text evidence="8">The sequence shown here is derived from an EMBL/GenBank/DDBJ whole genome shotgun (WGS) entry which is preliminary data.</text>
</comment>
<dbReference type="InterPro" id="IPR052704">
    <property type="entry name" value="ECF_Sigma-70_Domain"/>
</dbReference>
<evidence type="ECO:0000256" key="3">
    <source>
        <dbReference type="ARBA" id="ARBA00023015"/>
    </source>
</evidence>
<dbReference type="InterPro" id="IPR013325">
    <property type="entry name" value="RNA_pol_sigma_r2"/>
</dbReference>
<dbReference type="SUPFAM" id="SSF88946">
    <property type="entry name" value="Sigma2 domain of RNA polymerase sigma factors"/>
    <property type="match status" value="1"/>
</dbReference>
<evidence type="ECO:0000313" key="8">
    <source>
        <dbReference type="EMBL" id="MBS2963728.1"/>
    </source>
</evidence>
<accession>A0A8J8BC40</accession>
<evidence type="ECO:0000313" key="9">
    <source>
        <dbReference type="Proteomes" id="UP000677913"/>
    </source>
</evidence>
<dbReference type="EMBL" id="JAGSXH010000033">
    <property type="protein sequence ID" value="MBS2963728.1"/>
    <property type="molecule type" value="Genomic_DNA"/>
</dbReference>
<keyword evidence="9" id="KW-1185">Reference proteome</keyword>
<evidence type="ECO:0000259" key="6">
    <source>
        <dbReference type="Pfam" id="PF04542"/>
    </source>
</evidence>
<protein>
    <submittedName>
        <fullName evidence="8">RNA polymerase sigma factor SigJ</fullName>
    </submittedName>
</protein>
<dbReference type="InterPro" id="IPR013249">
    <property type="entry name" value="RNA_pol_sigma70_r4_t2"/>
</dbReference>
<dbReference type="Gene3D" id="1.10.1740.10">
    <property type="match status" value="1"/>
</dbReference>
<comment type="similarity">
    <text evidence="1">Belongs to the sigma-70 factor family. ECF subfamily.</text>
</comment>
<dbReference type="GO" id="GO:0006352">
    <property type="term" value="P:DNA-templated transcription initiation"/>
    <property type="evidence" value="ECO:0007669"/>
    <property type="project" value="InterPro"/>
</dbReference>
<dbReference type="RefSeq" id="WP_211467694.1">
    <property type="nucleotide sequence ID" value="NZ_JAGSXH010000033.1"/>
</dbReference>
<evidence type="ECO:0000256" key="5">
    <source>
        <dbReference type="ARBA" id="ARBA00023163"/>
    </source>
</evidence>